<reference evidence="7" key="1">
    <citation type="submission" date="2015-07" db="EMBL/GenBank/DDBJ databases">
        <title>Transcriptome Assembly of Anthurium amnicola.</title>
        <authorList>
            <person name="Suzuki J."/>
        </authorList>
    </citation>
    <scope>NUCLEOTIDE SEQUENCE</scope>
</reference>
<dbReference type="PROSITE" id="PS50199">
    <property type="entry name" value="ZF_RANBP2_2"/>
    <property type="match status" value="2"/>
</dbReference>
<feature type="domain" description="RanBP2-type" evidence="6">
    <location>
        <begin position="87"/>
        <end position="116"/>
    </location>
</feature>
<feature type="region of interest" description="Disordered" evidence="5">
    <location>
        <begin position="163"/>
        <end position="188"/>
    </location>
</feature>
<dbReference type="GO" id="GO:0008270">
    <property type="term" value="F:zinc ion binding"/>
    <property type="evidence" value="ECO:0007669"/>
    <property type="project" value="UniProtKB-KW"/>
</dbReference>
<dbReference type="Gene3D" id="4.10.1060.10">
    <property type="entry name" value="Zinc finger, RanBP2-type"/>
    <property type="match status" value="2"/>
</dbReference>
<evidence type="ECO:0000259" key="6">
    <source>
        <dbReference type="PROSITE" id="PS50199"/>
    </source>
</evidence>
<evidence type="ECO:0000313" key="7">
    <source>
        <dbReference type="EMBL" id="JAT60529.1"/>
    </source>
</evidence>
<feature type="domain" description="RanBP2-type" evidence="6">
    <location>
        <begin position="119"/>
        <end position="149"/>
    </location>
</feature>
<sequence>VLGSEQAYTIDVVRYLLSYVCNSLGAAGGDDTKRREPIEASVRSLLRELVNVDVAVREQNATELAAGHTPFRYEQHQRHAEQKIEMKRGDWICPKCSFMNFARNMKCLECSEARPKRQLTGEEWECPQCDFFNYGKNIVCLRCDCKRPGEISALERRLGISQYRDNSGNEDSVHGSDSVGGTESDKMSESAISQRLDRILNRSSAASGANDTGRQSVIGNAGIKSGGRFTSPERRDSGYVPFVPLPPDMFREKPTEVQQSSLKEDANHFRAELTETLSGGSGLEKSEKAAYSEDLSSLPLAKANEESSDLSARLSRKAVQLPEENNMPSALSDDDFPEIMPMRKGENRFVISKKKDRSLTSPQYKRHIAMEQANNSNFVPFVPFPPGYFAKDKQPEDGSITDKSAAETCASAVAGDVQSMSQKLEENVIGEANQGGSSKIQIDSPKTNGNRGGPAIAQITENLGNKNAGSFNSGSFQEGRASVSASGRLNQQVENPQNETDNRSWGFSGKSLEGSAVTEPDPLDMSEEAKAQRWFRRVAQINDISELSKIPDEDFPEIMPMRKGVNRFVVSKRKTPLERRLTSPQYRRNLPIVSSEPGKDSSQD</sequence>
<feature type="compositionally biased region" description="Polar residues" evidence="5">
    <location>
        <begin position="204"/>
        <end position="218"/>
    </location>
</feature>
<dbReference type="GO" id="GO:0005737">
    <property type="term" value="C:cytoplasm"/>
    <property type="evidence" value="ECO:0007669"/>
    <property type="project" value="TreeGrafter"/>
</dbReference>
<evidence type="ECO:0000256" key="5">
    <source>
        <dbReference type="SAM" id="MobiDB-lite"/>
    </source>
</evidence>
<dbReference type="PANTHER" id="PTHR23111">
    <property type="entry name" value="ZINC FINGER PROTEIN"/>
    <property type="match status" value="1"/>
</dbReference>
<dbReference type="PROSITE" id="PS01358">
    <property type="entry name" value="ZF_RANBP2_1"/>
    <property type="match status" value="2"/>
</dbReference>
<dbReference type="GO" id="GO:0003729">
    <property type="term" value="F:mRNA binding"/>
    <property type="evidence" value="ECO:0007669"/>
    <property type="project" value="TreeGrafter"/>
</dbReference>
<gene>
    <name evidence="7" type="primary">VAR3_1</name>
    <name evidence="7" type="ORF">g.86698</name>
</gene>
<dbReference type="SUPFAM" id="SSF90209">
    <property type="entry name" value="Ran binding protein zinc finger-like"/>
    <property type="match status" value="1"/>
</dbReference>
<dbReference type="AlphaFoldDB" id="A0A1D1Z106"/>
<feature type="region of interest" description="Disordered" evidence="5">
    <location>
        <begin position="389"/>
        <end position="410"/>
    </location>
</feature>
<evidence type="ECO:0000256" key="2">
    <source>
        <dbReference type="ARBA" id="ARBA00022771"/>
    </source>
</evidence>
<feature type="compositionally biased region" description="Polar residues" evidence="5">
    <location>
        <begin position="483"/>
        <end position="505"/>
    </location>
</feature>
<dbReference type="InterPro" id="IPR001876">
    <property type="entry name" value="Znf_RanBP2"/>
</dbReference>
<keyword evidence="1" id="KW-0479">Metal-binding</keyword>
<dbReference type="Pfam" id="PF00641">
    <property type="entry name" value="Zn_ribbon_RanBP"/>
    <property type="match status" value="2"/>
</dbReference>
<accession>A0A1D1Z106</accession>
<proteinExistence type="predicted"/>
<dbReference type="SMART" id="SM00547">
    <property type="entry name" value="ZnF_RBZ"/>
    <property type="match status" value="2"/>
</dbReference>
<dbReference type="InterPro" id="IPR036443">
    <property type="entry name" value="Znf_RanBP2_sf"/>
</dbReference>
<feature type="compositionally biased region" description="Polar residues" evidence="5">
    <location>
        <begin position="434"/>
        <end position="449"/>
    </location>
</feature>
<keyword evidence="3" id="KW-0862">Zinc</keyword>
<organism evidence="7">
    <name type="scientific">Anthurium amnicola</name>
    <dbReference type="NCBI Taxonomy" id="1678845"/>
    <lineage>
        <taxon>Eukaryota</taxon>
        <taxon>Viridiplantae</taxon>
        <taxon>Streptophyta</taxon>
        <taxon>Embryophyta</taxon>
        <taxon>Tracheophyta</taxon>
        <taxon>Spermatophyta</taxon>
        <taxon>Magnoliopsida</taxon>
        <taxon>Liliopsida</taxon>
        <taxon>Araceae</taxon>
        <taxon>Pothoideae</taxon>
        <taxon>Potheae</taxon>
        <taxon>Anthurium</taxon>
    </lineage>
</organism>
<feature type="compositionally biased region" description="Polar residues" evidence="5">
    <location>
        <begin position="459"/>
        <end position="476"/>
    </location>
</feature>
<dbReference type="EMBL" id="GDJX01007407">
    <property type="protein sequence ID" value="JAT60529.1"/>
    <property type="molecule type" value="Transcribed_RNA"/>
</dbReference>
<feature type="non-terminal residue" evidence="7">
    <location>
        <position position="1"/>
    </location>
</feature>
<feature type="region of interest" description="Disordered" evidence="5">
    <location>
        <begin position="424"/>
        <end position="525"/>
    </location>
</feature>
<name>A0A1D1Z106_9ARAE</name>
<feature type="region of interest" description="Disordered" evidence="5">
    <location>
        <begin position="204"/>
        <end position="239"/>
    </location>
</feature>
<dbReference type="PANTHER" id="PTHR23111:SF30">
    <property type="entry name" value="ZINC FINGER PROTEIN VAR3, CHLOROPLASTIC"/>
    <property type="match status" value="1"/>
</dbReference>
<protein>
    <submittedName>
        <fullName evidence="7">Zinc finger protein VAR3, chloroplastic</fullName>
    </submittedName>
</protein>
<feature type="region of interest" description="Disordered" evidence="5">
    <location>
        <begin position="576"/>
        <end position="604"/>
    </location>
</feature>
<keyword evidence="2 4" id="KW-0863">Zinc-finger</keyword>
<evidence type="ECO:0000256" key="4">
    <source>
        <dbReference type="PROSITE-ProRule" id="PRU00322"/>
    </source>
</evidence>
<evidence type="ECO:0000256" key="3">
    <source>
        <dbReference type="ARBA" id="ARBA00022833"/>
    </source>
</evidence>
<evidence type="ECO:0000256" key="1">
    <source>
        <dbReference type="ARBA" id="ARBA00022723"/>
    </source>
</evidence>